<feature type="compositionally biased region" description="Pro residues" evidence="1">
    <location>
        <begin position="57"/>
        <end position="78"/>
    </location>
</feature>
<name>A0A2P6VIU0_9CHLO</name>
<evidence type="ECO:0000313" key="2">
    <source>
        <dbReference type="EMBL" id="PSC73967.1"/>
    </source>
</evidence>
<feature type="compositionally biased region" description="Low complexity" evidence="1">
    <location>
        <begin position="44"/>
        <end position="56"/>
    </location>
</feature>
<evidence type="ECO:0000313" key="3">
    <source>
        <dbReference type="Proteomes" id="UP000239649"/>
    </source>
</evidence>
<dbReference type="Proteomes" id="UP000239649">
    <property type="component" value="Unassembled WGS sequence"/>
</dbReference>
<reference evidence="2 3" key="1">
    <citation type="journal article" date="2018" name="Plant J.">
        <title>Genome sequences of Chlorella sorokiniana UTEX 1602 and Micractinium conductrix SAG 241.80: implications to maltose excretion by a green alga.</title>
        <authorList>
            <person name="Arriola M.B."/>
            <person name="Velmurugan N."/>
            <person name="Zhang Y."/>
            <person name="Plunkett M.H."/>
            <person name="Hondzo H."/>
            <person name="Barney B.M."/>
        </authorList>
    </citation>
    <scope>NUCLEOTIDE SEQUENCE [LARGE SCALE GENOMIC DNA]</scope>
    <source>
        <strain evidence="2 3">SAG 241.80</strain>
    </source>
</reference>
<proteinExistence type="predicted"/>
<organism evidence="2 3">
    <name type="scientific">Micractinium conductrix</name>
    <dbReference type="NCBI Taxonomy" id="554055"/>
    <lineage>
        <taxon>Eukaryota</taxon>
        <taxon>Viridiplantae</taxon>
        <taxon>Chlorophyta</taxon>
        <taxon>core chlorophytes</taxon>
        <taxon>Trebouxiophyceae</taxon>
        <taxon>Chlorellales</taxon>
        <taxon>Chlorellaceae</taxon>
        <taxon>Chlorella clade</taxon>
        <taxon>Micractinium</taxon>
    </lineage>
</organism>
<gene>
    <name evidence="2" type="ORF">C2E20_2707</name>
</gene>
<protein>
    <submittedName>
        <fullName evidence="2">Uncharacterized protein</fullName>
    </submittedName>
</protein>
<evidence type="ECO:0000256" key="1">
    <source>
        <dbReference type="SAM" id="MobiDB-lite"/>
    </source>
</evidence>
<sequence length="232" mass="24105">MHFGRPQASRGRSVAGSPSGTYYGSCLHGDASLIVYSAFSCPGTSSGYKSSSLSTQPAPPPPPPPPPGPPSPSPPPNPWASPVIIPSLPYLSSPIRPASLLPGSSPVECSYTRANVAVFRFQAAAGMSGTVRASSCGRSQGFDSVVSILSSTSETAGFECVGGNDYVNEGGLFTSHVCYGFTPSTLCLTWCRAGSTGWQWDDYWGDSSVMQVSVDFTASAALQPPTPRTRPT</sequence>
<keyword evidence="3" id="KW-1185">Reference proteome</keyword>
<accession>A0A2P6VIU0</accession>
<dbReference type="SUPFAM" id="SSF101447">
    <property type="entry name" value="Formin homology 2 domain (FH2 domain)"/>
    <property type="match status" value="1"/>
</dbReference>
<comment type="caution">
    <text evidence="2">The sequence shown here is derived from an EMBL/GenBank/DDBJ whole genome shotgun (WGS) entry which is preliminary data.</text>
</comment>
<dbReference type="EMBL" id="LHPF02000005">
    <property type="protein sequence ID" value="PSC73967.1"/>
    <property type="molecule type" value="Genomic_DNA"/>
</dbReference>
<feature type="region of interest" description="Disordered" evidence="1">
    <location>
        <begin position="44"/>
        <end position="78"/>
    </location>
</feature>
<dbReference type="AlphaFoldDB" id="A0A2P6VIU0"/>